<dbReference type="OMA" id="QSWEEPS"/>
<dbReference type="FunFam" id="1.10.1410.40:FF:000003">
    <property type="entry name" value="Mitochondrial dynamics protein MID51"/>
    <property type="match status" value="1"/>
</dbReference>
<keyword evidence="14" id="KW-1185">Reference proteome</keyword>
<dbReference type="Gene3D" id="3.30.460.90">
    <property type="match status" value="1"/>
</dbReference>
<keyword evidence="7" id="KW-0496">Mitochondrion</keyword>
<evidence type="ECO:0000259" key="12">
    <source>
        <dbReference type="Pfam" id="PF21297"/>
    </source>
</evidence>
<keyword evidence="2" id="KW-0597">Phosphoprotein</keyword>
<feature type="domain" description="Mitochondrial dynamics protein MID51-like C-terminal" evidence="12">
    <location>
        <begin position="214"/>
        <end position="405"/>
    </location>
</feature>
<name>A0A401SNQ4_CHIPU</name>
<dbReference type="InterPro" id="IPR045909">
    <property type="entry name" value="MID49/MID51"/>
</dbReference>
<evidence type="ECO:0000313" key="13">
    <source>
        <dbReference type="EMBL" id="GCC32020.1"/>
    </source>
</evidence>
<accession>A0A401SNQ4</accession>
<comment type="caution">
    <text evidence="13">The sequence shown here is derived from an EMBL/GenBank/DDBJ whole genome shotgun (WGS) entry which is preliminary data.</text>
</comment>
<dbReference type="InterPro" id="IPR024810">
    <property type="entry name" value="MAB21L/cGLR"/>
</dbReference>
<evidence type="ECO:0000256" key="1">
    <source>
        <dbReference type="ARBA" id="ARBA00004572"/>
    </source>
</evidence>
<dbReference type="GO" id="GO:0007005">
    <property type="term" value="P:mitochondrion organization"/>
    <property type="evidence" value="ECO:0007669"/>
    <property type="project" value="InterPro"/>
</dbReference>
<keyword evidence="3" id="KW-0812">Transmembrane</keyword>
<dbReference type="Gene3D" id="1.10.1410.40">
    <property type="match status" value="1"/>
</dbReference>
<reference evidence="13 14" key="1">
    <citation type="journal article" date="2018" name="Nat. Ecol. Evol.">
        <title>Shark genomes provide insights into elasmobranch evolution and the origin of vertebrates.</title>
        <authorList>
            <person name="Hara Y"/>
            <person name="Yamaguchi K"/>
            <person name="Onimaru K"/>
            <person name="Kadota M"/>
            <person name="Koyanagi M"/>
            <person name="Keeley SD"/>
            <person name="Tatsumi K"/>
            <person name="Tanaka K"/>
            <person name="Motone F"/>
            <person name="Kageyama Y"/>
            <person name="Nozu R"/>
            <person name="Adachi N"/>
            <person name="Nishimura O"/>
            <person name="Nakagawa R"/>
            <person name="Tanegashima C"/>
            <person name="Kiyatake I"/>
            <person name="Matsumoto R"/>
            <person name="Murakumo K"/>
            <person name="Nishida K"/>
            <person name="Terakita A"/>
            <person name="Kuratani S"/>
            <person name="Sato K"/>
            <person name="Hyodo S Kuraku.S."/>
        </authorList>
    </citation>
    <scope>NUCLEOTIDE SEQUENCE [LARGE SCALE GENOMIC DNA]</scope>
</reference>
<evidence type="ECO:0000256" key="5">
    <source>
        <dbReference type="ARBA" id="ARBA00022787"/>
    </source>
</evidence>
<dbReference type="GO" id="GO:0000166">
    <property type="term" value="F:nucleotide binding"/>
    <property type="evidence" value="ECO:0007669"/>
    <property type="project" value="UniProtKB-KW"/>
</dbReference>
<gene>
    <name evidence="13" type="ORF">chiPu_0010480</name>
</gene>
<dbReference type="EMBL" id="BEZZ01000408">
    <property type="protein sequence ID" value="GCC32020.1"/>
    <property type="molecule type" value="Genomic_DNA"/>
</dbReference>
<dbReference type="InterPro" id="IPR049097">
    <property type="entry name" value="MID51-like_C"/>
</dbReference>
<dbReference type="Pfam" id="PF21297">
    <property type="entry name" value="MID51-like_C"/>
    <property type="match status" value="1"/>
</dbReference>
<keyword evidence="8" id="KW-0472">Membrane</keyword>
<evidence type="ECO:0000256" key="10">
    <source>
        <dbReference type="ARBA" id="ARBA00043160"/>
    </source>
</evidence>
<dbReference type="GO" id="GO:0090141">
    <property type="term" value="P:positive regulation of mitochondrial fission"/>
    <property type="evidence" value="ECO:0007669"/>
    <property type="project" value="TreeGrafter"/>
</dbReference>
<proteinExistence type="predicted"/>
<dbReference type="AlphaFoldDB" id="A0A401SNQ4"/>
<evidence type="ECO:0000256" key="6">
    <source>
        <dbReference type="ARBA" id="ARBA00022989"/>
    </source>
</evidence>
<feature type="domain" description="Mab-21-like HhH/H2TH-like" evidence="11">
    <location>
        <begin position="419"/>
        <end position="506"/>
    </location>
</feature>
<comment type="subcellular location">
    <subcellularLocation>
        <location evidence="1">Mitochondrion outer membrane</location>
        <topology evidence="1">Single-pass membrane protein</topology>
    </subcellularLocation>
</comment>
<evidence type="ECO:0000256" key="4">
    <source>
        <dbReference type="ARBA" id="ARBA00022741"/>
    </source>
</evidence>
<dbReference type="PANTHER" id="PTHR16451">
    <property type="entry name" value="MITOCHONDRIAL DYNAMICS PROTEINS 49/51 FAMILY MEMBER"/>
    <property type="match status" value="1"/>
</dbReference>
<sequence length="523" mass="59278">MATWSRVAVLNLYRALLREGRNLQYTDRDYYYTFIRRDSEVWFNLGPKHAYFHTSGCTPFKMAGVGEGKNKKGDNGIGNAIDFVLSNARLVLGVGGAAMLGIATLAVKRMYDRAISAPSSPSKMDMRSGKQSWEEPSWIGSSPRLLTRDMKMNVSRSLQTLPTDSLSFEAGTSKGTASSKKTQMDLKKARLRLSMQDKLLVYYRKHVVIPSAEMSRAKQAAMDICTELRNFIHAKFPDMPLRDMYLSGSLYDDLQVITADHVQLMVPLILEKNLWAAIPGEETIMNVPGFWLVRRENMEYFPRGNSYWDRCIVGGYLSPKVVNETFDRALSGTINWPAIGSVLDLIIRPVVPSEMLTLEVQYDTGKKLFIEFLPLIVMEEHMLIAKPHRDGRYENMWRQSFRTAETVKLRALDERDGGCRCCCLKILKAICKSSPVLNKLTASQLTNAILHGCAKESDWSPDLLSDKFLMVLKELISYLEQGFLPCSLDTKVNLFLELKEEEIDELGYMLYCSLSEPETLLNT</sequence>
<dbReference type="Proteomes" id="UP000287033">
    <property type="component" value="Unassembled WGS sequence"/>
</dbReference>
<evidence type="ECO:0000256" key="9">
    <source>
        <dbReference type="ARBA" id="ARBA00041786"/>
    </source>
</evidence>
<dbReference type="InterPro" id="IPR046906">
    <property type="entry name" value="Mab-21_HhH/H2TH-like"/>
</dbReference>
<evidence type="ECO:0000256" key="2">
    <source>
        <dbReference type="ARBA" id="ARBA00022553"/>
    </source>
</evidence>
<evidence type="ECO:0000256" key="7">
    <source>
        <dbReference type="ARBA" id="ARBA00023128"/>
    </source>
</evidence>
<evidence type="ECO:0000256" key="8">
    <source>
        <dbReference type="ARBA" id="ARBA00023136"/>
    </source>
</evidence>
<dbReference type="SMART" id="SM01265">
    <property type="entry name" value="Mab-21"/>
    <property type="match status" value="1"/>
</dbReference>
<evidence type="ECO:0000256" key="3">
    <source>
        <dbReference type="ARBA" id="ARBA00022692"/>
    </source>
</evidence>
<evidence type="ECO:0000259" key="11">
    <source>
        <dbReference type="Pfam" id="PF20266"/>
    </source>
</evidence>
<dbReference type="PANTHER" id="PTHR16451:SF7">
    <property type="entry name" value="MAB-21-LIKE HHH_H2TH-LIKE DOMAIN-CONTAINING PROTEIN"/>
    <property type="match status" value="1"/>
</dbReference>
<organism evidence="13 14">
    <name type="scientific">Chiloscyllium punctatum</name>
    <name type="common">Brownbanded bambooshark</name>
    <name type="synonym">Hemiscyllium punctatum</name>
    <dbReference type="NCBI Taxonomy" id="137246"/>
    <lineage>
        <taxon>Eukaryota</taxon>
        <taxon>Metazoa</taxon>
        <taxon>Chordata</taxon>
        <taxon>Craniata</taxon>
        <taxon>Vertebrata</taxon>
        <taxon>Chondrichthyes</taxon>
        <taxon>Elasmobranchii</taxon>
        <taxon>Galeomorphii</taxon>
        <taxon>Galeoidea</taxon>
        <taxon>Orectolobiformes</taxon>
        <taxon>Hemiscylliidae</taxon>
        <taxon>Chiloscyllium</taxon>
    </lineage>
</organism>
<dbReference type="STRING" id="137246.A0A401SNQ4"/>
<keyword evidence="4" id="KW-0547">Nucleotide-binding</keyword>
<dbReference type="OrthoDB" id="5964386at2759"/>
<keyword evidence="5" id="KW-1000">Mitochondrion outer membrane</keyword>
<evidence type="ECO:0000313" key="14">
    <source>
        <dbReference type="Proteomes" id="UP000287033"/>
    </source>
</evidence>
<dbReference type="Pfam" id="PF20266">
    <property type="entry name" value="Mab-21_C"/>
    <property type="match status" value="1"/>
</dbReference>
<dbReference type="FunFam" id="3.30.460.90:FF:000002">
    <property type="entry name" value="Mitochondrial dynamics protein MID51"/>
    <property type="match status" value="1"/>
</dbReference>
<dbReference type="GO" id="GO:0005741">
    <property type="term" value="C:mitochondrial outer membrane"/>
    <property type="evidence" value="ECO:0007669"/>
    <property type="project" value="UniProtKB-SubCell"/>
</dbReference>
<protein>
    <recommendedName>
        <fullName evidence="9">Mitochondrial elongation factor 1</fullName>
    </recommendedName>
    <alternativeName>
        <fullName evidence="10">Smith-Magenis syndrome chromosomal region candidate gene 7 protein-like</fullName>
    </alternativeName>
</protein>
<keyword evidence="6" id="KW-1133">Transmembrane helix</keyword>